<reference evidence="3 4" key="1">
    <citation type="journal article" date="2019" name="Nat. Microbiol.">
        <title>Mediterranean grassland soil C-N compound turnover is dependent on rainfall and depth, and is mediated by genomically divergent microorganisms.</title>
        <authorList>
            <person name="Diamond S."/>
            <person name="Andeer P.F."/>
            <person name="Li Z."/>
            <person name="Crits-Christoph A."/>
            <person name="Burstein D."/>
            <person name="Anantharaman K."/>
            <person name="Lane K.R."/>
            <person name="Thomas B.C."/>
            <person name="Pan C."/>
            <person name="Northen T.R."/>
            <person name="Banfield J.F."/>
        </authorList>
    </citation>
    <scope>NUCLEOTIDE SEQUENCE [LARGE SCALE GENOMIC DNA]</scope>
    <source>
        <strain evidence="3">WS_8</strain>
    </source>
</reference>
<dbReference type="SUPFAM" id="SSF81606">
    <property type="entry name" value="PP2C-like"/>
    <property type="match status" value="1"/>
</dbReference>
<keyword evidence="1" id="KW-0378">Hydrolase</keyword>
<dbReference type="InterPro" id="IPR052016">
    <property type="entry name" value="Bact_Sigma-Reg"/>
</dbReference>
<dbReference type="PANTHER" id="PTHR43156">
    <property type="entry name" value="STAGE II SPORULATION PROTEIN E-RELATED"/>
    <property type="match status" value="1"/>
</dbReference>
<dbReference type="AlphaFoldDB" id="A0A538TFV3"/>
<evidence type="ECO:0000259" key="2">
    <source>
        <dbReference type="SMART" id="SM00331"/>
    </source>
</evidence>
<accession>A0A538TFV3</accession>
<dbReference type="Proteomes" id="UP000316609">
    <property type="component" value="Unassembled WGS sequence"/>
</dbReference>
<dbReference type="GO" id="GO:0016791">
    <property type="term" value="F:phosphatase activity"/>
    <property type="evidence" value="ECO:0007669"/>
    <property type="project" value="TreeGrafter"/>
</dbReference>
<organism evidence="3 4">
    <name type="scientific">Eiseniibacteriota bacterium</name>
    <dbReference type="NCBI Taxonomy" id="2212470"/>
    <lineage>
        <taxon>Bacteria</taxon>
        <taxon>Candidatus Eiseniibacteriota</taxon>
    </lineage>
</organism>
<dbReference type="Gene3D" id="3.60.40.10">
    <property type="entry name" value="PPM-type phosphatase domain"/>
    <property type="match status" value="1"/>
</dbReference>
<protein>
    <recommendedName>
        <fullName evidence="2">PPM-type phosphatase domain-containing protein</fullName>
    </recommendedName>
</protein>
<dbReference type="Pfam" id="PF07228">
    <property type="entry name" value="SpoIIE"/>
    <property type="match status" value="1"/>
</dbReference>
<sequence length="228" mass="24981">MQRDLLPVTPRVPGYTIHAFLESCYEVGGDLYDFRVGGDGVVLLMVGDVTGKGMGAALLMSSFLASARVLYESYTDPAEFAARLGAIINRSTDSKRFVTGFVGRLDPTTHALTYVNAGHPPPLLIRDGKLRELQSTGIPFGVLPQFPYEARTVTMEAGEVLALFSDGIPEAQRGEELFGDERVREAMIEAAASSDLPRMREKIVERVRGFEGESPRSDDITLVLVRRD</sequence>
<dbReference type="InterPro" id="IPR036457">
    <property type="entry name" value="PPM-type-like_dom_sf"/>
</dbReference>
<proteinExistence type="predicted"/>
<comment type="caution">
    <text evidence="3">The sequence shown here is derived from an EMBL/GenBank/DDBJ whole genome shotgun (WGS) entry which is preliminary data.</text>
</comment>
<dbReference type="SMART" id="SM00331">
    <property type="entry name" value="PP2C_SIG"/>
    <property type="match status" value="1"/>
</dbReference>
<name>A0A538TFV3_UNCEI</name>
<dbReference type="PANTHER" id="PTHR43156:SF2">
    <property type="entry name" value="STAGE II SPORULATION PROTEIN E"/>
    <property type="match status" value="1"/>
</dbReference>
<evidence type="ECO:0000313" key="4">
    <source>
        <dbReference type="Proteomes" id="UP000316609"/>
    </source>
</evidence>
<gene>
    <name evidence="3" type="ORF">E6K78_11560</name>
</gene>
<dbReference type="EMBL" id="VBOY01000131">
    <property type="protein sequence ID" value="TMQ62509.1"/>
    <property type="molecule type" value="Genomic_DNA"/>
</dbReference>
<evidence type="ECO:0000256" key="1">
    <source>
        <dbReference type="ARBA" id="ARBA00022801"/>
    </source>
</evidence>
<dbReference type="InterPro" id="IPR001932">
    <property type="entry name" value="PPM-type_phosphatase-like_dom"/>
</dbReference>
<feature type="domain" description="PPM-type phosphatase" evidence="2">
    <location>
        <begin position="12"/>
        <end position="227"/>
    </location>
</feature>
<evidence type="ECO:0000313" key="3">
    <source>
        <dbReference type="EMBL" id="TMQ62509.1"/>
    </source>
</evidence>